<sequence length="71" mass="8224">MEPVGWKVPHGKSVEPTLYGRLCKHKPSPLRYRARGGRLAPKKVVPRNQRFSVLFDKGEKAFFIFWKGVGW</sequence>
<proteinExistence type="predicted"/>
<dbReference type="AlphaFoldDB" id="A0A2G5RMH0"/>
<gene>
    <name evidence="1" type="ORF">CS060_12765</name>
</gene>
<evidence type="ECO:0000313" key="1">
    <source>
        <dbReference type="EMBL" id="PIC03872.1"/>
    </source>
</evidence>
<name>A0A2G5RMH0_9BACL</name>
<comment type="caution">
    <text evidence="1">The sequence shown here is derived from an EMBL/GenBank/DDBJ whole genome shotgun (WGS) entry which is preliminary data.</text>
</comment>
<reference evidence="1 2" key="1">
    <citation type="submission" date="2017-10" db="EMBL/GenBank/DDBJ databases">
        <title>Draft genome sequence of Anoxybacillus flavithermus KU2-6-11 from caldera Uzon (Russia:Kamchtka).</title>
        <authorList>
            <person name="Korzhuk A.V."/>
            <person name="Rozanov A.S."/>
            <person name="Bryanskaya A.V."/>
            <person name="Peltek S.E."/>
        </authorList>
    </citation>
    <scope>NUCLEOTIDE SEQUENCE [LARGE SCALE GENOMIC DNA]</scope>
    <source>
        <strain evidence="1 2">KU2-6_11</strain>
    </source>
</reference>
<evidence type="ECO:0000313" key="2">
    <source>
        <dbReference type="Proteomes" id="UP000230559"/>
    </source>
</evidence>
<dbReference type="EMBL" id="PEDM01000041">
    <property type="protein sequence ID" value="PIC03872.1"/>
    <property type="molecule type" value="Genomic_DNA"/>
</dbReference>
<organism evidence="1 2">
    <name type="scientific">Anoxybacillus flavithermus</name>
    <dbReference type="NCBI Taxonomy" id="33934"/>
    <lineage>
        <taxon>Bacteria</taxon>
        <taxon>Bacillati</taxon>
        <taxon>Bacillota</taxon>
        <taxon>Bacilli</taxon>
        <taxon>Bacillales</taxon>
        <taxon>Anoxybacillaceae</taxon>
        <taxon>Anoxybacillus</taxon>
    </lineage>
</organism>
<dbReference type="Proteomes" id="UP000230559">
    <property type="component" value="Unassembled WGS sequence"/>
</dbReference>
<accession>A0A2G5RMH0</accession>
<protein>
    <submittedName>
        <fullName evidence="1">Uncharacterized protein</fullName>
    </submittedName>
</protein>